<name>F0Y400_AURAN</name>
<dbReference type="EMBL" id="GL833124">
    <property type="protein sequence ID" value="EGB10483.1"/>
    <property type="molecule type" value="Genomic_DNA"/>
</dbReference>
<dbReference type="PROSITE" id="PS50206">
    <property type="entry name" value="RHODANESE_3"/>
    <property type="match status" value="1"/>
</dbReference>
<dbReference type="RefSeq" id="XP_009035275.1">
    <property type="nucleotide sequence ID" value="XM_009037027.1"/>
</dbReference>
<dbReference type="AlphaFoldDB" id="F0Y400"/>
<dbReference type="InterPro" id="IPR001763">
    <property type="entry name" value="Rhodanese-like_dom"/>
</dbReference>
<evidence type="ECO:0000259" key="1">
    <source>
        <dbReference type="PROSITE" id="PS50206"/>
    </source>
</evidence>
<dbReference type="InterPro" id="IPR036873">
    <property type="entry name" value="Rhodanese-like_dom_sf"/>
</dbReference>
<dbReference type="Pfam" id="PF00581">
    <property type="entry name" value="Rhodanese"/>
    <property type="match status" value="1"/>
</dbReference>
<dbReference type="CDD" id="cd00158">
    <property type="entry name" value="RHOD"/>
    <property type="match status" value="1"/>
</dbReference>
<reference evidence="2 3" key="1">
    <citation type="journal article" date="2011" name="Proc. Natl. Acad. Sci. U.S.A.">
        <title>Niche of harmful alga Aureococcus anophagefferens revealed through ecogenomics.</title>
        <authorList>
            <person name="Gobler C.J."/>
            <person name="Berry D.L."/>
            <person name="Dyhrman S.T."/>
            <person name="Wilhelm S.W."/>
            <person name="Salamov A."/>
            <person name="Lobanov A.V."/>
            <person name="Zhang Y."/>
            <person name="Collier J.L."/>
            <person name="Wurch L.L."/>
            <person name="Kustka A.B."/>
            <person name="Dill B.D."/>
            <person name="Shah M."/>
            <person name="VerBerkmoes N.C."/>
            <person name="Kuo A."/>
            <person name="Terry A."/>
            <person name="Pangilinan J."/>
            <person name="Lindquist E.A."/>
            <person name="Lucas S."/>
            <person name="Paulsen I.T."/>
            <person name="Hattenrath-Lehmann T.K."/>
            <person name="Talmage S.C."/>
            <person name="Walker E.A."/>
            <person name="Koch F."/>
            <person name="Burson A.M."/>
            <person name="Marcoval M.A."/>
            <person name="Tang Y.Z."/>
            <person name="Lecleir G.R."/>
            <person name="Coyne K.J."/>
            <person name="Berg G.M."/>
            <person name="Bertrand E.M."/>
            <person name="Saito M.A."/>
            <person name="Gladyshev V.N."/>
            <person name="Grigoriev I.V."/>
        </authorList>
    </citation>
    <scope>NUCLEOTIDE SEQUENCE [LARGE SCALE GENOMIC DNA]</scope>
    <source>
        <strain evidence="3">CCMP 1984</strain>
    </source>
</reference>
<organism evidence="3">
    <name type="scientific">Aureococcus anophagefferens</name>
    <name type="common">Harmful bloom alga</name>
    <dbReference type="NCBI Taxonomy" id="44056"/>
    <lineage>
        <taxon>Eukaryota</taxon>
        <taxon>Sar</taxon>
        <taxon>Stramenopiles</taxon>
        <taxon>Ochrophyta</taxon>
        <taxon>Pelagophyceae</taxon>
        <taxon>Pelagomonadales</taxon>
        <taxon>Pelagomonadaceae</taxon>
        <taxon>Aureococcus</taxon>
    </lineage>
</organism>
<dbReference type="OrthoDB" id="522106at2759"/>
<gene>
    <name evidence="2" type="ORF">AURANDRAFT_62558</name>
</gene>
<dbReference type="GeneID" id="20223951"/>
<dbReference type="InParanoid" id="F0Y400"/>
<proteinExistence type="predicted"/>
<keyword evidence="3" id="KW-1185">Reference proteome</keyword>
<evidence type="ECO:0000313" key="3">
    <source>
        <dbReference type="Proteomes" id="UP000002729"/>
    </source>
</evidence>
<feature type="domain" description="Rhodanese" evidence="1">
    <location>
        <begin position="191"/>
        <end position="299"/>
    </location>
</feature>
<dbReference type="Gene3D" id="3.40.250.10">
    <property type="entry name" value="Rhodanese-like domain"/>
    <property type="match status" value="1"/>
</dbReference>
<sequence length="393" mass="43338">MTGRQKSAASAQLMEHMSIFAEQSSIKALLQEYMKRVVLTKPDDPVAFLIKEIKENPHVPEGKTLEPDMRSAKEQESCLDVRALNTKKKLLRGIFDAHKKDDTVNRGELLVALSENPTILLEAFPRHATDLPRCIELMDAPRSGEITWKVYGLFDLLEAAAIDTLTHEELREALDLATEDEDDDAALRWASEPGVVVVDGRDRKDYEASHVPGAISMPYFDLYFEWRSAKYVALAQRVVASGRHVVCYANTGGTEGMGAGRCMRLCNFFYECWKVPVDRMHRLRDGYADWKKRGFPVSTVDSDEVTQPPRYVAAPREEEDDDDGASVATTATTVRAGAALDSALVAERFLRVAALDAGEARVHVAGPWGDGWVSAKCLHGPLALGAAEPPPAG</sequence>
<dbReference type="SUPFAM" id="SSF52821">
    <property type="entry name" value="Rhodanese/Cell cycle control phosphatase"/>
    <property type="match status" value="1"/>
</dbReference>
<accession>F0Y400</accession>
<dbReference type="KEGG" id="aaf:AURANDRAFT_62558"/>
<protein>
    <recommendedName>
        <fullName evidence="1">Rhodanese domain-containing protein</fullName>
    </recommendedName>
</protein>
<evidence type="ECO:0000313" key="2">
    <source>
        <dbReference type="EMBL" id="EGB10483.1"/>
    </source>
</evidence>
<dbReference type="Proteomes" id="UP000002729">
    <property type="component" value="Unassembled WGS sequence"/>
</dbReference>
<dbReference type="SMART" id="SM00450">
    <property type="entry name" value="RHOD"/>
    <property type="match status" value="1"/>
</dbReference>